<feature type="domain" description="Valyl-tRNA synthetase tRNA-binding arm" evidence="12">
    <location>
        <begin position="803"/>
        <end position="867"/>
    </location>
</feature>
<dbReference type="Pfam" id="PF10458">
    <property type="entry name" value="Val_tRNA-synt_C"/>
    <property type="match status" value="1"/>
</dbReference>
<evidence type="ECO:0000259" key="12">
    <source>
        <dbReference type="Pfam" id="PF10458"/>
    </source>
</evidence>
<dbReference type="InterPro" id="IPR009080">
    <property type="entry name" value="tRNAsynth_Ia_anticodon-bd"/>
</dbReference>
<dbReference type="InterPro" id="IPR002300">
    <property type="entry name" value="aa-tRNA-synth_Ia"/>
</dbReference>
<sequence>MSKRQLLKKYDHQLVAANKFDFWNQQQLFKADLNSNKPPFAVVLPPPNVTGHLHIGHAYGFTLPDIIVRYKKLQGYDAFIIPGTDHAGIATQTKYEKILKENEKTNRFELGREAFLKKLVDWKDEQAEYIKKQWSALVLSLDYSNYMFTLDSYVVDQVKKIFVQMYKDNIIYRAKKLVNWDVELKTAISNIEVIHKEINQTLYYIKYETEDHKDSVIVATSRPETMYGDKHLVMNPNDERYTHLFNKTFINPLNKVNMSVILDDYIDVEFGTGVMKCTPAHDFNDYELAKKHNLELINIMNDDGTLNEMCAEHKGLDRLVARELIVEKLKANGSLIKTENYTTSIGFSERTNSIVEPYLSWQWFIKMDPLVKKTIKQQLDENLKVDFYPNRFNKTLMTWLESTEDWCISRQLWWGHQIPVYYHKQTNDVYCDINPPADLENWTQDEDVLDTWFSSGIWPIFTTKYEQNDAFFKKYYPTALMVTGVDILFFWVSRMMNFAQYLTKQKPFNDVLIHGLIRDSLGRKMSKSLNNGIDPFDVIDQYGVDAMRLFFASSTTIGEDLNFSDEKLSANWNYLNKIWNIGRYINDLEFNNYKLDLTKLDQLNLVNQWILAKLSTLIVEIKKNMDKYNLVVASKDLYDFIWNTFASDYLEYTKVLLKEEKIVDETKAVLRYVFNQILIMLHPFAPCISEDLYSSINDTNQSILLETYPNLEFNIDTKLIDELQEVILSIRKWRLENDITNKEIISFDWISSVDYSKDRFVITKLLSSINVVINQFTNQEIDYNYKFVFANFILGSNFKQTVDLEAELKKVNDKKTFLENEIKRAERMLNNEGFTSKAPASLIAKEQEKLASFKQELNALLIHLKEIEKKV</sequence>
<dbReference type="STRING" id="42094.JM47_01605"/>
<feature type="short sequence motif" description="'KMSKS' region" evidence="9">
    <location>
        <begin position="524"/>
        <end position="528"/>
    </location>
</feature>
<comment type="subcellular location">
    <subcellularLocation>
        <location evidence="9">Cytoplasm</location>
    </subcellularLocation>
</comment>
<comment type="domain">
    <text evidence="9">The C-terminal coiled-coil domain is crucial for aminoacylation activity.</text>
</comment>
<evidence type="ECO:0000313" key="13">
    <source>
        <dbReference type="EMBL" id="AJQ45300.1"/>
    </source>
</evidence>
<comment type="function">
    <text evidence="9">Catalyzes the attachment of valine to tRNA(Val). As ValRS can inadvertently accommodate and process structurally similar amino acids such as threonine, to avoid such errors, it has a 'posttransfer' editing activity that hydrolyzes mischarged Thr-tRNA(Val) in a tRNA-dependent manner.</text>
</comment>
<evidence type="ECO:0000313" key="14">
    <source>
        <dbReference type="Proteomes" id="UP000032261"/>
    </source>
</evidence>
<dbReference type="GO" id="GO:0004832">
    <property type="term" value="F:valine-tRNA ligase activity"/>
    <property type="evidence" value="ECO:0007669"/>
    <property type="project" value="UniProtKB-UniRule"/>
</dbReference>
<accession>A0A0C5S1P4</accession>
<dbReference type="NCBIfam" id="TIGR00422">
    <property type="entry name" value="valS"/>
    <property type="match status" value="1"/>
</dbReference>
<dbReference type="KEGG" id="ude:JM47_01605"/>
<evidence type="ECO:0000259" key="11">
    <source>
        <dbReference type="Pfam" id="PF08264"/>
    </source>
</evidence>
<evidence type="ECO:0000256" key="6">
    <source>
        <dbReference type="ARBA" id="ARBA00023054"/>
    </source>
</evidence>
<dbReference type="GO" id="GO:0005829">
    <property type="term" value="C:cytosol"/>
    <property type="evidence" value="ECO:0007669"/>
    <property type="project" value="TreeGrafter"/>
</dbReference>
<dbReference type="CDD" id="cd00817">
    <property type="entry name" value="ValRS_core"/>
    <property type="match status" value="1"/>
</dbReference>
<organism evidence="13 14">
    <name type="scientific">Ureaplasma diversum</name>
    <dbReference type="NCBI Taxonomy" id="42094"/>
    <lineage>
        <taxon>Bacteria</taxon>
        <taxon>Bacillati</taxon>
        <taxon>Mycoplasmatota</taxon>
        <taxon>Mycoplasmoidales</taxon>
        <taxon>Mycoplasmoidaceae</taxon>
        <taxon>Ureaplasma</taxon>
    </lineage>
</organism>
<evidence type="ECO:0000256" key="9">
    <source>
        <dbReference type="HAMAP-Rule" id="MF_02004"/>
    </source>
</evidence>
<evidence type="ECO:0000256" key="1">
    <source>
        <dbReference type="ARBA" id="ARBA00022490"/>
    </source>
</evidence>
<evidence type="ECO:0000256" key="4">
    <source>
        <dbReference type="ARBA" id="ARBA00022840"/>
    </source>
</evidence>
<dbReference type="EC" id="6.1.1.9" evidence="9"/>
<dbReference type="InterPro" id="IPR033705">
    <property type="entry name" value="Anticodon_Ia_Val"/>
</dbReference>
<feature type="domain" description="Methionyl/Valyl/Leucyl/Isoleucyl-tRNA synthetase anticodon-binding" evidence="11">
    <location>
        <begin position="607"/>
        <end position="742"/>
    </location>
</feature>
<dbReference type="SUPFAM" id="SSF52374">
    <property type="entry name" value="Nucleotidylyl transferase"/>
    <property type="match status" value="1"/>
</dbReference>
<dbReference type="NCBIfam" id="NF004349">
    <property type="entry name" value="PRK05729.1"/>
    <property type="match status" value="1"/>
</dbReference>
<dbReference type="GO" id="GO:0006438">
    <property type="term" value="P:valyl-tRNA aminoacylation"/>
    <property type="evidence" value="ECO:0007669"/>
    <property type="project" value="UniProtKB-UniRule"/>
</dbReference>
<proteinExistence type="inferred from homology"/>
<dbReference type="InterPro" id="IPR013155">
    <property type="entry name" value="M/V/L/I-tRNA-synth_anticd-bd"/>
</dbReference>
<dbReference type="Gene3D" id="1.10.287.380">
    <property type="entry name" value="Valyl-tRNA synthetase, C-terminal domain"/>
    <property type="match status" value="1"/>
</dbReference>
<dbReference type="HOGENOM" id="CLU_001493_0_2_14"/>
<dbReference type="PATRIC" id="fig|42094.4.peg.313"/>
<comment type="similarity">
    <text evidence="9">Belongs to the class-I aminoacyl-tRNA synthetase family. ValS type 1 subfamily.</text>
</comment>
<dbReference type="InterPro" id="IPR037118">
    <property type="entry name" value="Val-tRNA_synth_C_sf"/>
</dbReference>
<keyword evidence="6 9" id="KW-0175">Coiled coil</keyword>
<evidence type="ECO:0000256" key="2">
    <source>
        <dbReference type="ARBA" id="ARBA00022598"/>
    </source>
</evidence>
<reference evidence="13 14" key="1">
    <citation type="journal article" date="2015" name="Genome Announc.">
        <title>Genome Sequence of Ureaplasma diversum Strain ATCC 49782.</title>
        <authorList>
            <person name="Marques L.M."/>
            <person name="Guimaraes A.M."/>
            <person name="Martins H.B."/>
            <person name="Rezende I.S."/>
            <person name="Barbosa M.S."/>
            <person name="Campos G.B."/>
            <person name="do Nascimento N.C."/>
            <person name="Dos Santos A.P."/>
            <person name="Amorim A.T."/>
            <person name="Santos V.M."/>
            <person name="Messick J.B."/>
            <person name="Timenetsky J."/>
        </authorList>
    </citation>
    <scope>NUCLEOTIDE SEQUENCE [LARGE SCALE GENOMIC DNA]</scope>
    <source>
        <strain evidence="13 14">ATCC 49782</strain>
    </source>
</reference>
<dbReference type="PROSITE" id="PS00178">
    <property type="entry name" value="AA_TRNA_LIGASE_I"/>
    <property type="match status" value="1"/>
</dbReference>
<dbReference type="InterPro" id="IPR009008">
    <property type="entry name" value="Val/Leu/Ile-tRNA-synth_edit"/>
</dbReference>
<keyword evidence="1 9" id="KW-0963">Cytoplasm</keyword>
<gene>
    <name evidence="9" type="primary">valS</name>
    <name evidence="13" type="ORF">JM47_01605</name>
</gene>
<dbReference type="InterPro" id="IPR010978">
    <property type="entry name" value="tRNA-bd_arm"/>
</dbReference>
<dbReference type="InterPro" id="IPR019499">
    <property type="entry name" value="Val-tRNA_synth_tRNA-bd"/>
</dbReference>
<keyword evidence="5 9" id="KW-0648">Protein biosynthesis</keyword>
<feature type="coiled-coil region" evidence="9">
    <location>
        <begin position="801"/>
        <end position="870"/>
    </location>
</feature>
<dbReference type="InterPro" id="IPR014729">
    <property type="entry name" value="Rossmann-like_a/b/a_fold"/>
</dbReference>
<dbReference type="AlphaFoldDB" id="A0A0C5S1P4"/>
<feature type="short sequence motif" description="'HIGH' region" evidence="9">
    <location>
        <begin position="47"/>
        <end position="57"/>
    </location>
</feature>
<feature type="domain" description="Aminoacyl-tRNA synthetase class Ia" evidence="10">
    <location>
        <begin position="440"/>
        <end position="564"/>
    </location>
</feature>
<keyword evidence="7 9" id="KW-0030">Aminoacyl-tRNA synthetase</keyword>
<name>A0A0C5S1P4_9BACT</name>
<dbReference type="RefSeq" id="WP_208895224.1">
    <property type="nucleotide sequence ID" value="NZ_CP009770.1"/>
</dbReference>
<feature type="domain" description="Aminoacyl-tRNA synthetase class Ia" evidence="10">
    <location>
        <begin position="20"/>
        <end position="432"/>
    </location>
</feature>
<evidence type="ECO:0000256" key="5">
    <source>
        <dbReference type="ARBA" id="ARBA00022917"/>
    </source>
</evidence>
<evidence type="ECO:0000259" key="10">
    <source>
        <dbReference type="Pfam" id="PF00133"/>
    </source>
</evidence>
<evidence type="ECO:0000256" key="3">
    <source>
        <dbReference type="ARBA" id="ARBA00022741"/>
    </source>
</evidence>
<evidence type="ECO:0000256" key="7">
    <source>
        <dbReference type="ARBA" id="ARBA00023146"/>
    </source>
</evidence>
<dbReference type="Pfam" id="PF08264">
    <property type="entry name" value="Anticodon_1"/>
    <property type="match status" value="1"/>
</dbReference>
<dbReference type="Pfam" id="PF00133">
    <property type="entry name" value="tRNA-synt_1"/>
    <property type="match status" value="2"/>
</dbReference>
<dbReference type="PANTHER" id="PTHR11946:SF93">
    <property type="entry name" value="VALINE--TRNA LIGASE, CHLOROPLASTIC_MITOCHONDRIAL 2"/>
    <property type="match status" value="1"/>
</dbReference>
<dbReference type="SUPFAM" id="SSF50677">
    <property type="entry name" value="ValRS/IleRS/LeuRS editing domain"/>
    <property type="match status" value="1"/>
</dbReference>
<dbReference type="GO" id="GO:0002161">
    <property type="term" value="F:aminoacyl-tRNA deacylase activity"/>
    <property type="evidence" value="ECO:0007669"/>
    <property type="project" value="InterPro"/>
</dbReference>
<keyword evidence="2 9" id="KW-0436">Ligase</keyword>
<dbReference type="HAMAP" id="MF_02004">
    <property type="entry name" value="Val_tRNA_synth_type1"/>
    <property type="match status" value="1"/>
</dbReference>
<dbReference type="InterPro" id="IPR001412">
    <property type="entry name" value="aa-tRNA-synth_I_CS"/>
</dbReference>
<dbReference type="PANTHER" id="PTHR11946">
    <property type="entry name" value="VALYL-TRNA SYNTHETASES"/>
    <property type="match status" value="1"/>
</dbReference>
<dbReference type="CDD" id="cd07962">
    <property type="entry name" value="Anticodon_Ia_Val"/>
    <property type="match status" value="1"/>
</dbReference>
<feature type="binding site" evidence="9">
    <location>
        <position position="527"/>
    </location>
    <ligand>
        <name>ATP</name>
        <dbReference type="ChEBI" id="CHEBI:30616"/>
    </ligand>
</feature>
<comment type="domain">
    <text evidence="9">ValRS has two distinct active sites: one for aminoacylation and one for editing. The misactivated threonine is translocated from the active site to the editing site.</text>
</comment>
<keyword evidence="4 9" id="KW-0067">ATP-binding</keyword>
<keyword evidence="3 9" id="KW-0547">Nucleotide-binding</keyword>
<dbReference type="Proteomes" id="UP000032261">
    <property type="component" value="Chromosome"/>
</dbReference>
<dbReference type="SUPFAM" id="SSF47323">
    <property type="entry name" value="Anticodon-binding domain of a subclass of class I aminoacyl-tRNA synthetases"/>
    <property type="match status" value="1"/>
</dbReference>
<comment type="catalytic activity">
    <reaction evidence="8 9">
        <text>tRNA(Val) + L-valine + ATP = L-valyl-tRNA(Val) + AMP + diphosphate</text>
        <dbReference type="Rhea" id="RHEA:10704"/>
        <dbReference type="Rhea" id="RHEA-COMP:9672"/>
        <dbReference type="Rhea" id="RHEA-COMP:9708"/>
        <dbReference type="ChEBI" id="CHEBI:30616"/>
        <dbReference type="ChEBI" id="CHEBI:33019"/>
        <dbReference type="ChEBI" id="CHEBI:57762"/>
        <dbReference type="ChEBI" id="CHEBI:78442"/>
        <dbReference type="ChEBI" id="CHEBI:78537"/>
        <dbReference type="ChEBI" id="CHEBI:456215"/>
        <dbReference type="EC" id="6.1.1.9"/>
    </reaction>
</comment>
<dbReference type="InterPro" id="IPR002303">
    <property type="entry name" value="Valyl-tRNA_ligase"/>
</dbReference>
<comment type="subunit">
    <text evidence="9">Monomer.</text>
</comment>
<dbReference type="SUPFAM" id="SSF46589">
    <property type="entry name" value="tRNA-binding arm"/>
    <property type="match status" value="1"/>
</dbReference>
<evidence type="ECO:0000256" key="8">
    <source>
        <dbReference type="ARBA" id="ARBA00047552"/>
    </source>
</evidence>
<protein>
    <recommendedName>
        <fullName evidence="9">Valine--tRNA ligase</fullName>
        <ecNumber evidence="9">6.1.1.9</ecNumber>
    </recommendedName>
    <alternativeName>
        <fullName evidence="9">Valyl-tRNA synthetase</fullName>
        <shortName evidence="9">ValRS</shortName>
    </alternativeName>
</protein>
<dbReference type="PRINTS" id="PR00986">
    <property type="entry name" value="TRNASYNTHVAL"/>
</dbReference>
<dbReference type="EMBL" id="CP009770">
    <property type="protein sequence ID" value="AJQ45300.1"/>
    <property type="molecule type" value="Genomic_DNA"/>
</dbReference>
<dbReference type="Gene3D" id="3.40.50.620">
    <property type="entry name" value="HUPs"/>
    <property type="match status" value="2"/>
</dbReference>
<dbReference type="Gene3D" id="1.10.730.10">
    <property type="entry name" value="Isoleucyl-tRNA Synthetase, Domain 1"/>
    <property type="match status" value="1"/>
</dbReference>
<dbReference type="GO" id="GO:0005524">
    <property type="term" value="F:ATP binding"/>
    <property type="evidence" value="ECO:0007669"/>
    <property type="project" value="UniProtKB-UniRule"/>
</dbReference>